<comment type="caution">
    <text evidence="1">The sequence shown here is derived from an EMBL/GenBank/DDBJ whole genome shotgun (WGS) entry which is preliminary data.</text>
</comment>
<accession>A0ABU6YGL6</accession>
<gene>
    <name evidence="1" type="ORF">PIB30_055666</name>
</gene>
<protein>
    <submittedName>
        <fullName evidence="1">Uncharacterized protein</fullName>
    </submittedName>
</protein>
<dbReference type="Proteomes" id="UP001341840">
    <property type="component" value="Unassembled WGS sequence"/>
</dbReference>
<organism evidence="1 2">
    <name type="scientific">Stylosanthes scabra</name>
    <dbReference type="NCBI Taxonomy" id="79078"/>
    <lineage>
        <taxon>Eukaryota</taxon>
        <taxon>Viridiplantae</taxon>
        <taxon>Streptophyta</taxon>
        <taxon>Embryophyta</taxon>
        <taxon>Tracheophyta</taxon>
        <taxon>Spermatophyta</taxon>
        <taxon>Magnoliopsida</taxon>
        <taxon>eudicotyledons</taxon>
        <taxon>Gunneridae</taxon>
        <taxon>Pentapetalae</taxon>
        <taxon>rosids</taxon>
        <taxon>fabids</taxon>
        <taxon>Fabales</taxon>
        <taxon>Fabaceae</taxon>
        <taxon>Papilionoideae</taxon>
        <taxon>50 kb inversion clade</taxon>
        <taxon>dalbergioids sensu lato</taxon>
        <taxon>Dalbergieae</taxon>
        <taxon>Pterocarpus clade</taxon>
        <taxon>Stylosanthes</taxon>
    </lineage>
</organism>
<evidence type="ECO:0000313" key="1">
    <source>
        <dbReference type="EMBL" id="MED6209537.1"/>
    </source>
</evidence>
<keyword evidence="2" id="KW-1185">Reference proteome</keyword>
<evidence type="ECO:0000313" key="2">
    <source>
        <dbReference type="Proteomes" id="UP001341840"/>
    </source>
</evidence>
<reference evidence="1 2" key="1">
    <citation type="journal article" date="2023" name="Plants (Basel)">
        <title>Bridging the Gap: Combining Genomics and Transcriptomics Approaches to Understand Stylosanthes scabra, an Orphan Legume from the Brazilian Caatinga.</title>
        <authorList>
            <person name="Ferreira-Neto J.R.C."/>
            <person name="da Silva M.D."/>
            <person name="Binneck E."/>
            <person name="de Melo N.F."/>
            <person name="da Silva R.H."/>
            <person name="de Melo A.L.T.M."/>
            <person name="Pandolfi V."/>
            <person name="Bustamante F.O."/>
            <person name="Brasileiro-Vidal A.C."/>
            <person name="Benko-Iseppon A.M."/>
        </authorList>
    </citation>
    <scope>NUCLEOTIDE SEQUENCE [LARGE SCALE GENOMIC DNA]</scope>
    <source>
        <tissue evidence="1">Leaves</tissue>
    </source>
</reference>
<sequence length="110" mass="12877">MSYWDTRVLVRLDQAECAGTTWLLGLWYLSVMGLLEKWFTSKGYLAPDSPVGIWAELRRRSRRGASGGPPERTLRRLMSAEYKRYLLIRKSVPWIVREGNFGSPWWDLLK</sequence>
<name>A0ABU6YGL6_9FABA</name>
<proteinExistence type="predicted"/>
<dbReference type="EMBL" id="JASCZI010242092">
    <property type="protein sequence ID" value="MED6209537.1"/>
    <property type="molecule type" value="Genomic_DNA"/>
</dbReference>